<dbReference type="Pfam" id="PF00535">
    <property type="entry name" value="Glycos_transf_2"/>
    <property type="match status" value="1"/>
</dbReference>
<evidence type="ECO:0000313" key="2">
    <source>
        <dbReference type="Proteomes" id="UP000436858"/>
    </source>
</evidence>
<dbReference type="GO" id="GO:0016758">
    <property type="term" value="F:hexosyltransferase activity"/>
    <property type="evidence" value="ECO:0007669"/>
    <property type="project" value="UniProtKB-ARBA"/>
</dbReference>
<dbReference type="KEGG" id="btho:Btheta7330_01413"/>
<dbReference type="InterPro" id="IPR029044">
    <property type="entry name" value="Nucleotide-diphossugar_trans"/>
</dbReference>
<reference evidence="1 2" key="1">
    <citation type="journal article" date="2019" name="Nat. Med.">
        <title>A library of human gut bacterial isolates paired with longitudinal multiomics data enables mechanistic microbiome research.</title>
        <authorList>
            <person name="Poyet M."/>
            <person name="Groussin M."/>
            <person name="Gibbons S.M."/>
            <person name="Avila-Pacheco J."/>
            <person name="Jiang X."/>
            <person name="Kearney S.M."/>
            <person name="Perrotta A.R."/>
            <person name="Berdy B."/>
            <person name="Zhao S."/>
            <person name="Lieberman T.D."/>
            <person name="Swanson P.K."/>
            <person name="Smith M."/>
            <person name="Roesemann S."/>
            <person name="Alexander J.E."/>
            <person name="Rich S.A."/>
            <person name="Livny J."/>
            <person name="Vlamakis H."/>
            <person name="Clish C."/>
            <person name="Bullock K."/>
            <person name="Deik A."/>
            <person name="Scott J."/>
            <person name="Pierce K.A."/>
            <person name="Xavier R.J."/>
            <person name="Alm E.J."/>
        </authorList>
    </citation>
    <scope>NUCLEOTIDE SEQUENCE [LARGE SCALE GENOMIC DNA]</scope>
    <source>
        <strain evidence="1 2">BIOML-A162</strain>
    </source>
</reference>
<dbReference type="InterPro" id="IPR001173">
    <property type="entry name" value="Glyco_trans_2-like"/>
</dbReference>
<name>A0A0P0ESE7_BACT4</name>
<dbReference type="RefSeq" id="WP_011107915.1">
    <property type="nucleotide sequence ID" value="NZ_CAXKYD010000062.1"/>
</dbReference>
<gene>
    <name evidence="1" type="ORF">GAN91_27655</name>
</gene>
<dbReference type="Gene3D" id="3.90.550.10">
    <property type="entry name" value="Spore Coat Polysaccharide Biosynthesis Protein SpsA, Chain A"/>
    <property type="match status" value="1"/>
</dbReference>
<protein>
    <submittedName>
        <fullName evidence="1">Glycosyltransferase family 2 protein</fullName>
    </submittedName>
</protein>
<accession>A0A0P0ESE7</accession>
<dbReference type="DNASU" id="1075733"/>
<dbReference type="PANTHER" id="PTHR22916:SF3">
    <property type="entry name" value="UDP-GLCNAC:BETAGAL BETA-1,3-N-ACETYLGLUCOSAMINYLTRANSFERASE-LIKE PROTEIN 1"/>
    <property type="match status" value="1"/>
</dbReference>
<comment type="caution">
    <text evidence="1">The sequence shown here is derived from an EMBL/GenBank/DDBJ whole genome shotgun (WGS) entry which is preliminary data.</text>
</comment>
<proteinExistence type="predicted"/>
<dbReference type="CDD" id="cd00761">
    <property type="entry name" value="Glyco_tranf_GTA_type"/>
    <property type="match status" value="1"/>
</dbReference>
<organism evidence="1 2">
    <name type="scientific">Bacteroides thetaiotaomicron</name>
    <dbReference type="NCBI Taxonomy" id="818"/>
    <lineage>
        <taxon>Bacteria</taxon>
        <taxon>Pseudomonadati</taxon>
        <taxon>Bacteroidota</taxon>
        <taxon>Bacteroidia</taxon>
        <taxon>Bacteroidales</taxon>
        <taxon>Bacteroidaceae</taxon>
        <taxon>Bacteroides</taxon>
    </lineage>
</organism>
<dbReference type="GeneID" id="60927632"/>
<dbReference type="AlphaFoldDB" id="A0A0P0ESE7"/>
<dbReference type="SUPFAM" id="SSF53448">
    <property type="entry name" value="Nucleotide-diphospho-sugar transferases"/>
    <property type="match status" value="1"/>
</dbReference>
<dbReference type="PANTHER" id="PTHR22916">
    <property type="entry name" value="GLYCOSYLTRANSFERASE"/>
    <property type="match status" value="1"/>
</dbReference>
<dbReference type="OMA" id="PNSCRNY"/>
<evidence type="ECO:0000313" key="1">
    <source>
        <dbReference type="EMBL" id="KAB4469114.1"/>
    </source>
</evidence>
<dbReference type="Proteomes" id="UP000436858">
    <property type="component" value="Unassembled WGS sequence"/>
</dbReference>
<dbReference type="EMBL" id="WCRY01000061">
    <property type="protein sequence ID" value="KAB4469114.1"/>
    <property type="molecule type" value="Genomic_DNA"/>
</dbReference>
<sequence length="303" mass="35450">MTISFIIPVYNGERYISACLYSLLKQTYTDWQAILINDGSTDNSLSVLQSFAKSDSRFVVYSQNNQGVAIARNRGIKEAQGEYISFLDIDDTLVSDFLERFICHFEKNVDIVIAGYHVVRKNKKVLKQEANVTLEKIDYLKKVLRGKYGWELWAKVYRRELFDEPMYIPCHLRIGEDATVYMQLVARSCKVKIINEALYNYIQYPSSASHQRSVTLAEETLQAAFYIDHLLKKESFYQEIRDEIDAMYLLFYSNSTRKAFLRLNHPLIYQVYQEHYSLRALKILPLFKSIYISLSLLLRKTLS</sequence>
<keyword evidence="1" id="KW-0808">Transferase</keyword>